<comment type="catalytic activity">
    <reaction evidence="7">
        <text>NADPH + H2O = reduced beta-nicotinamide D-ribonucleotide + adenosine 2',5'-bisphosphate + 2 H(+)</text>
        <dbReference type="Rhea" id="RHEA:60820"/>
        <dbReference type="ChEBI" id="CHEBI:15377"/>
        <dbReference type="ChEBI" id="CHEBI:15378"/>
        <dbReference type="ChEBI" id="CHEBI:57783"/>
        <dbReference type="ChEBI" id="CHEBI:90832"/>
        <dbReference type="ChEBI" id="CHEBI:194156"/>
    </reaction>
    <physiologicalReaction direction="left-to-right" evidence="7">
        <dbReference type="Rhea" id="RHEA:60821"/>
    </physiologicalReaction>
</comment>
<keyword evidence="3" id="KW-0479">Metal-binding</keyword>
<accession>H3DMG7</accession>
<dbReference type="SUPFAM" id="SSF55811">
    <property type="entry name" value="Nudix"/>
    <property type="match status" value="1"/>
</dbReference>
<comment type="catalytic activity">
    <reaction evidence="8">
        <text>NAD(+) + H2O = beta-nicotinamide D-ribonucleotide + AMP + 2 H(+)</text>
        <dbReference type="Rhea" id="RHEA:11800"/>
        <dbReference type="ChEBI" id="CHEBI:14649"/>
        <dbReference type="ChEBI" id="CHEBI:15377"/>
        <dbReference type="ChEBI" id="CHEBI:15378"/>
        <dbReference type="ChEBI" id="CHEBI:57540"/>
        <dbReference type="ChEBI" id="CHEBI:456215"/>
        <dbReference type="EC" id="3.6.1.22"/>
    </reaction>
    <physiologicalReaction direction="left-to-right" evidence="8">
        <dbReference type="Rhea" id="RHEA:11801"/>
    </physiologicalReaction>
</comment>
<dbReference type="PANTHER" id="PTHR11383">
    <property type="entry name" value="NUCLEOSIDE DIPHOSPHATE-LINKED MOIETY X MOTIF 13"/>
    <property type="match status" value="1"/>
</dbReference>
<keyword evidence="6" id="KW-0520">NAD</keyword>
<comment type="cofactor">
    <cofactor evidence="1">
        <name>Mg(2+)</name>
        <dbReference type="ChEBI" id="CHEBI:18420"/>
    </cofactor>
</comment>
<evidence type="ECO:0000259" key="10">
    <source>
        <dbReference type="PROSITE" id="PS51462"/>
    </source>
</evidence>
<dbReference type="OMA" id="PGQTEIH"/>
<keyword evidence="4" id="KW-0378">Hydrolase</keyword>
<dbReference type="InParanoid" id="H3DMG7"/>
<dbReference type="PROSITE" id="PS00893">
    <property type="entry name" value="NUDIX_BOX"/>
    <property type="match status" value="1"/>
</dbReference>
<protein>
    <recommendedName>
        <fullName evidence="2">NAD(+) diphosphatase</fullName>
        <ecNumber evidence="2">3.6.1.22</ecNumber>
    </recommendedName>
</protein>
<dbReference type="GeneTree" id="ENSGT00940000158879"/>
<evidence type="ECO:0000256" key="5">
    <source>
        <dbReference type="ARBA" id="ARBA00022842"/>
    </source>
</evidence>
<evidence type="ECO:0000256" key="2">
    <source>
        <dbReference type="ARBA" id="ARBA00012381"/>
    </source>
</evidence>
<evidence type="ECO:0000313" key="11">
    <source>
        <dbReference type="Ensembl" id="ENSTNIP00000021715.1"/>
    </source>
</evidence>
<dbReference type="InterPro" id="IPR000086">
    <property type="entry name" value="NUDIX_hydrolase_dom"/>
</dbReference>
<reference evidence="11" key="2">
    <citation type="submission" date="2025-08" db="UniProtKB">
        <authorList>
            <consortium name="Ensembl"/>
        </authorList>
    </citation>
    <scope>IDENTIFICATION</scope>
</reference>
<dbReference type="InterPro" id="IPR049734">
    <property type="entry name" value="NudC-like_C"/>
</dbReference>
<evidence type="ECO:0000256" key="3">
    <source>
        <dbReference type="ARBA" id="ARBA00022723"/>
    </source>
</evidence>
<dbReference type="PROSITE" id="PS51462">
    <property type="entry name" value="NUDIX"/>
    <property type="match status" value="1"/>
</dbReference>
<evidence type="ECO:0000256" key="7">
    <source>
        <dbReference type="ARBA" id="ARBA00047501"/>
    </source>
</evidence>
<dbReference type="NCBIfam" id="NF001299">
    <property type="entry name" value="PRK00241.1"/>
    <property type="match status" value="1"/>
</dbReference>
<feature type="domain" description="Nudix hydrolase" evidence="10">
    <location>
        <begin position="174"/>
        <end position="305"/>
    </location>
</feature>
<dbReference type="Gene3D" id="3.90.79.10">
    <property type="entry name" value="Nucleoside Triphosphate Pyrophosphohydrolase"/>
    <property type="match status" value="1"/>
</dbReference>
<evidence type="ECO:0000256" key="1">
    <source>
        <dbReference type="ARBA" id="ARBA00001946"/>
    </source>
</evidence>
<dbReference type="InterPro" id="IPR015797">
    <property type="entry name" value="NUDIX_hydrolase-like_dom_sf"/>
</dbReference>
<dbReference type="Gene3D" id="3.90.79.20">
    <property type="match status" value="1"/>
</dbReference>
<dbReference type="InterPro" id="IPR020084">
    <property type="entry name" value="NUDIX_hydrolase_CS"/>
</dbReference>
<evidence type="ECO:0000256" key="4">
    <source>
        <dbReference type="ARBA" id="ARBA00022801"/>
    </source>
</evidence>
<reference evidence="11" key="3">
    <citation type="submission" date="2025-09" db="UniProtKB">
        <authorList>
            <consortium name="Ensembl"/>
        </authorList>
    </citation>
    <scope>IDENTIFICATION</scope>
</reference>
<dbReference type="Proteomes" id="UP000007303">
    <property type="component" value="Unassembled WGS sequence"/>
</dbReference>
<dbReference type="GO" id="GO:0046872">
    <property type="term" value="F:metal ion binding"/>
    <property type="evidence" value="ECO:0007669"/>
    <property type="project" value="UniProtKB-KW"/>
</dbReference>
<name>H3DMG7_TETNG</name>
<reference evidence="12" key="1">
    <citation type="journal article" date="2004" name="Nature">
        <title>Genome duplication in the teleost fish Tetraodon nigroviridis reveals the early vertebrate proto-karyotype.</title>
        <authorList>
            <person name="Jaillon O."/>
            <person name="Aury J.-M."/>
            <person name="Brunet F."/>
            <person name="Petit J.-L."/>
            <person name="Stange-Thomann N."/>
            <person name="Mauceli E."/>
            <person name="Bouneau L."/>
            <person name="Fischer C."/>
            <person name="Ozouf-Costaz C."/>
            <person name="Bernot A."/>
            <person name="Nicaud S."/>
            <person name="Jaffe D."/>
            <person name="Fisher S."/>
            <person name="Lutfalla G."/>
            <person name="Dossat C."/>
            <person name="Segurens B."/>
            <person name="Dasilva C."/>
            <person name="Salanoubat M."/>
            <person name="Levy M."/>
            <person name="Boudet N."/>
            <person name="Castellano S."/>
            <person name="Anthouard V."/>
            <person name="Jubin C."/>
            <person name="Castelli V."/>
            <person name="Katinka M."/>
            <person name="Vacherie B."/>
            <person name="Biemont C."/>
            <person name="Skalli Z."/>
            <person name="Cattolico L."/>
            <person name="Poulain J."/>
            <person name="De Berardinis V."/>
            <person name="Cruaud C."/>
            <person name="Duprat S."/>
            <person name="Brottier P."/>
            <person name="Coutanceau J.-P."/>
            <person name="Gouzy J."/>
            <person name="Parra G."/>
            <person name="Lardier G."/>
            <person name="Chapple C."/>
            <person name="McKernan K.J."/>
            <person name="McEwan P."/>
            <person name="Bosak S."/>
            <person name="Kellis M."/>
            <person name="Volff J.-N."/>
            <person name="Guigo R."/>
            <person name="Zody M.C."/>
            <person name="Mesirov J."/>
            <person name="Lindblad-Toh K."/>
            <person name="Birren B."/>
            <person name="Nusbaum C."/>
            <person name="Kahn D."/>
            <person name="Robinson-Rechavi M."/>
            <person name="Laudet V."/>
            <person name="Schachter V."/>
            <person name="Quetier F."/>
            <person name="Saurin W."/>
            <person name="Scarpelli C."/>
            <person name="Wincker P."/>
            <person name="Lander E.S."/>
            <person name="Weissenbach J."/>
            <person name="Roest Crollius H."/>
        </authorList>
    </citation>
    <scope>NUCLEOTIDE SEQUENCE [LARGE SCALE GENOMIC DNA]</scope>
</reference>
<sequence length="328" mass="35768">TRYLNRLKQDDDVCAEALQRAQILLFHRLSPLLQQTERGTFRAVALTSSEVLALLERLGSDRTKLKESVLIGCSEQDQVQFCLDVGKNSAFPPAGSGELDPVAVEEACDGAFVDLKKGLFVLRTSEAPLLAKAQALLRWHHTSRFCAATGQPTCRNQAGTQRVSSSGSVLLPSAQMSPVAIVLVSDGQRCLLARQPAFPPGMYSALAGFCELGESLEETASREVAEEVGLEVHSVSYSCSQHWPFPHSSFMLGCHALVSPAHTQLHVDQAELEDARWFSLQDVTSALQVRGLPQRGHAPPLWLPPKQAIANRLITEWAEHQRGSQKGG</sequence>
<organism evidence="11 12">
    <name type="scientific">Tetraodon nigroviridis</name>
    <name type="common">Spotted green pufferfish</name>
    <name type="synonym">Chelonodon nigroviridis</name>
    <dbReference type="NCBI Taxonomy" id="99883"/>
    <lineage>
        <taxon>Eukaryota</taxon>
        <taxon>Metazoa</taxon>
        <taxon>Chordata</taxon>
        <taxon>Craniata</taxon>
        <taxon>Vertebrata</taxon>
        <taxon>Euteleostomi</taxon>
        <taxon>Actinopterygii</taxon>
        <taxon>Neopterygii</taxon>
        <taxon>Teleostei</taxon>
        <taxon>Neoteleostei</taxon>
        <taxon>Acanthomorphata</taxon>
        <taxon>Eupercaria</taxon>
        <taxon>Tetraodontiformes</taxon>
        <taxon>Tetradontoidea</taxon>
        <taxon>Tetraodontidae</taxon>
        <taxon>Tetraodon</taxon>
    </lineage>
</organism>
<dbReference type="AlphaFoldDB" id="H3DMG7"/>
<evidence type="ECO:0000313" key="12">
    <source>
        <dbReference type="Proteomes" id="UP000007303"/>
    </source>
</evidence>
<dbReference type="EC" id="3.6.1.22" evidence="2"/>
<dbReference type="InterPro" id="IPR015375">
    <property type="entry name" value="NADH_PPase-like_N"/>
</dbReference>
<evidence type="ECO:0000256" key="6">
    <source>
        <dbReference type="ARBA" id="ARBA00023027"/>
    </source>
</evidence>
<dbReference type="STRING" id="99883.ENSTNIP00000021715"/>
<dbReference type="HOGENOM" id="CLU_037162_0_0_1"/>
<evidence type="ECO:0000256" key="9">
    <source>
        <dbReference type="ARBA" id="ARBA00049264"/>
    </source>
</evidence>
<proteinExistence type="predicted"/>
<keyword evidence="5" id="KW-0460">Magnesium</keyword>
<dbReference type="Pfam" id="PF09296">
    <property type="entry name" value="NUDIX-like"/>
    <property type="match status" value="1"/>
</dbReference>
<keyword evidence="12" id="KW-1185">Reference proteome</keyword>
<dbReference type="CDD" id="cd03429">
    <property type="entry name" value="NUDIX_NADH_pyrophosphatase_Nudt13"/>
    <property type="match status" value="1"/>
</dbReference>
<dbReference type="Ensembl" id="ENSTNIT00000021950.1">
    <property type="protein sequence ID" value="ENSTNIP00000021715.1"/>
    <property type="gene ID" value="ENSTNIG00000018541.1"/>
</dbReference>
<dbReference type="GO" id="GO:0016787">
    <property type="term" value="F:hydrolase activity"/>
    <property type="evidence" value="ECO:0007669"/>
    <property type="project" value="UniProtKB-KW"/>
</dbReference>
<comment type="catalytic activity">
    <reaction evidence="9">
        <text>NADH + H2O = reduced beta-nicotinamide D-ribonucleotide + AMP + 2 H(+)</text>
        <dbReference type="Rhea" id="RHEA:48868"/>
        <dbReference type="ChEBI" id="CHEBI:15377"/>
        <dbReference type="ChEBI" id="CHEBI:15378"/>
        <dbReference type="ChEBI" id="CHEBI:57945"/>
        <dbReference type="ChEBI" id="CHEBI:90832"/>
        <dbReference type="ChEBI" id="CHEBI:456215"/>
        <dbReference type="EC" id="3.6.1.22"/>
    </reaction>
    <physiologicalReaction direction="left-to-right" evidence="9">
        <dbReference type="Rhea" id="RHEA:48869"/>
    </physiologicalReaction>
</comment>
<dbReference type="Pfam" id="PF00293">
    <property type="entry name" value="NUDIX"/>
    <property type="match status" value="1"/>
</dbReference>
<dbReference type="PANTHER" id="PTHR11383:SF3">
    <property type="entry name" value="NAD(P)H PYROPHOSPHATASE NUDT13, MITOCHONDRIAL"/>
    <property type="match status" value="1"/>
</dbReference>
<evidence type="ECO:0000256" key="8">
    <source>
        <dbReference type="ARBA" id="ARBA00049196"/>
    </source>
</evidence>